<sequence length="79" mass="9224">MHHLVRACRARHQRRRAGKALTVHVRYRYTIPGTWGGRTAVSASKQGEIYEIAQWYPRMAVYDDLRGWDTQPSARARPM</sequence>
<evidence type="ECO:0000313" key="1">
    <source>
        <dbReference type="EMBL" id="CAE6744151.1"/>
    </source>
</evidence>
<protein>
    <submittedName>
        <fullName evidence="2">Uncharacterized protein</fullName>
    </submittedName>
</protein>
<dbReference type="EMBL" id="HG992341">
    <property type="protein sequence ID" value="CAE6806892.1"/>
    <property type="molecule type" value="Genomic_DNA"/>
</dbReference>
<gene>
    <name evidence="2" type="ORF">CFBP1159_30240</name>
    <name evidence="1" type="ORF">XAC301_15090</name>
</gene>
<accession>A0A2S7CQ92</accession>
<organism evidence="2">
    <name type="scientific">Xanthomonas arboricola pv. corylina</name>
    <dbReference type="NCBI Taxonomy" id="487821"/>
    <lineage>
        <taxon>Bacteria</taxon>
        <taxon>Pseudomonadati</taxon>
        <taxon>Pseudomonadota</taxon>
        <taxon>Gammaproteobacteria</taxon>
        <taxon>Lysobacterales</taxon>
        <taxon>Lysobacteraceae</taxon>
        <taxon>Xanthomonas</taxon>
    </lineage>
</organism>
<reference evidence="2 3" key="1">
    <citation type="submission" date="2021-02" db="EMBL/GenBank/DDBJ databases">
        <authorList>
            <person name="Pothier F. J."/>
        </authorList>
    </citation>
    <scope>NUCLEOTIDE SEQUENCE</scope>
    <source>
        <strain evidence="1 3">301</strain>
        <strain evidence="2">CFBP 1159</strain>
    </source>
</reference>
<evidence type="ECO:0000313" key="3">
    <source>
        <dbReference type="Proteomes" id="UP000835287"/>
    </source>
</evidence>
<dbReference type="EMBL" id="HG992341">
    <property type="protein sequence ID" value="CAE6806914.1"/>
    <property type="molecule type" value="Genomic_DNA"/>
</dbReference>
<evidence type="ECO:0000313" key="2">
    <source>
        <dbReference type="EMBL" id="CAE6806914.1"/>
    </source>
</evidence>
<dbReference type="Proteomes" id="UP000835243">
    <property type="component" value="Chromosome"/>
</dbReference>
<dbReference type="EMBL" id="HG992338">
    <property type="protein sequence ID" value="CAE6744151.1"/>
    <property type="molecule type" value="Genomic_DNA"/>
</dbReference>
<dbReference type="Proteomes" id="UP000835287">
    <property type="component" value="Chromosome"/>
</dbReference>
<proteinExistence type="predicted"/>
<dbReference type="RefSeq" id="WP_016904446.1">
    <property type="nucleotide sequence ID" value="NZ_CP062164.1"/>
</dbReference>
<keyword evidence="3" id="KW-1185">Reference proteome</keyword>
<dbReference type="AlphaFoldDB" id="A0A2S7CQ92"/>
<dbReference type="EMBL" id="HG992338">
    <property type="protein sequence ID" value="CAE6744189.1"/>
    <property type="molecule type" value="Genomic_DNA"/>
</dbReference>
<name>A0A2S7CQ92_9XANT</name>